<name>A0A2U1PW35_ARTAN</name>
<evidence type="ECO:0000256" key="3">
    <source>
        <dbReference type="ARBA" id="ARBA00022603"/>
    </source>
</evidence>
<dbReference type="OrthoDB" id="8300214at2759"/>
<protein>
    <recommendedName>
        <fullName evidence="5">phosphoethanolamine N-methyltransferase</fullName>
        <ecNumber evidence="5">2.1.1.103</ecNumber>
    </recommendedName>
</protein>
<evidence type="ECO:0000256" key="7">
    <source>
        <dbReference type="ARBA" id="ARBA00047841"/>
    </source>
</evidence>
<dbReference type="PANTHER" id="PTHR44307">
    <property type="entry name" value="PHOSPHOETHANOLAMINE METHYLTRANSFERASE"/>
    <property type="match status" value="1"/>
</dbReference>
<dbReference type="PANTHER" id="PTHR44307:SF2">
    <property type="entry name" value="PHOSPHOETHANOLAMINE METHYLTRANSFERASE ISOFORM X1"/>
    <property type="match status" value="1"/>
</dbReference>
<dbReference type="AlphaFoldDB" id="A0A2U1PW35"/>
<dbReference type="Proteomes" id="UP000245207">
    <property type="component" value="Unassembled WGS sequence"/>
</dbReference>
<keyword evidence="3 9" id="KW-0489">Methyltransferase</keyword>
<keyword evidence="4 9" id="KW-0808">Transferase</keyword>
<comment type="pathway">
    <text evidence="1">Phospholipid metabolism; phosphatidylcholine biosynthesis.</text>
</comment>
<dbReference type="SUPFAM" id="SSF53335">
    <property type="entry name" value="S-adenosyl-L-methionine-dependent methyltransferases"/>
    <property type="match status" value="1"/>
</dbReference>
<sequence length="170" mass="19649">MAENNFGVEIVGIDLYVNMISLALERAIGLECAVEFEVADCTKKSYPDDTFDVIYSRDTILHIQSLKAFPWLKPGGKVLISDYCRKFGTPSEDFAEYIKQRGYDLHDVESYGQFKEVITMELERVENEKEEFIRDFTEEDYNDIVGGWKAKLVRVGSGEQRWGLFYAEKK</sequence>
<dbReference type="Gene3D" id="3.40.50.150">
    <property type="entry name" value="Vaccinia Virus protein VP39"/>
    <property type="match status" value="1"/>
</dbReference>
<dbReference type="EC" id="2.1.1.103" evidence="5"/>
<evidence type="ECO:0000256" key="5">
    <source>
        <dbReference type="ARBA" id="ARBA00035674"/>
    </source>
</evidence>
<evidence type="ECO:0000256" key="1">
    <source>
        <dbReference type="ARBA" id="ARBA00004969"/>
    </source>
</evidence>
<evidence type="ECO:0000313" key="10">
    <source>
        <dbReference type="Proteomes" id="UP000245207"/>
    </source>
</evidence>
<evidence type="ECO:0000259" key="8">
    <source>
        <dbReference type="Pfam" id="PF13847"/>
    </source>
</evidence>
<comment type="catalytic activity">
    <reaction evidence="7">
        <text>N-methylethanolamine phosphate + S-adenosyl-L-methionine = N,N-dimethylethanolamine phosphate + S-adenosyl-L-homocysteine + H(+)</text>
        <dbReference type="Rhea" id="RHEA:25321"/>
        <dbReference type="ChEBI" id="CHEBI:15378"/>
        <dbReference type="ChEBI" id="CHEBI:57781"/>
        <dbReference type="ChEBI" id="CHEBI:57856"/>
        <dbReference type="ChEBI" id="CHEBI:58641"/>
        <dbReference type="ChEBI" id="CHEBI:59789"/>
        <dbReference type="EC" id="2.1.1.103"/>
    </reaction>
    <physiologicalReaction direction="left-to-right" evidence="7">
        <dbReference type="Rhea" id="RHEA:25322"/>
    </physiologicalReaction>
</comment>
<organism evidence="9 10">
    <name type="scientific">Artemisia annua</name>
    <name type="common">Sweet wormwood</name>
    <dbReference type="NCBI Taxonomy" id="35608"/>
    <lineage>
        <taxon>Eukaryota</taxon>
        <taxon>Viridiplantae</taxon>
        <taxon>Streptophyta</taxon>
        <taxon>Embryophyta</taxon>
        <taxon>Tracheophyta</taxon>
        <taxon>Spermatophyta</taxon>
        <taxon>Magnoliopsida</taxon>
        <taxon>eudicotyledons</taxon>
        <taxon>Gunneridae</taxon>
        <taxon>Pentapetalae</taxon>
        <taxon>asterids</taxon>
        <taxon>campanulids</taxon>
        <taxon>Asterales</taxon>
        <taxon>Asteraceae</taxon>
        <taxon>Asteroideae</taxon>
        <taxon>Anthemideae</taxon>
        <taxon>Artemisiinae</taxon>
        <taxon>Artemisia</taxon>
    </lineage>
</organism>
<proteinExistence type="predicted"/>
<evidence type="ECO:0000256" key="2">
    <source>
        <dbReference type="ARBA" id="ARBA00005189"/>
    </source>
</evidence>
<comment type="pathway">
    <text evidence="2">Lipid metabolism.</text>
</comment>
<comment type="catalytic activity">
    <reaction evidence="6">
        <text>N,N-dimethylethanolamine phosphate + S-adenosyl-L-methionine = phosphocholine + S-adenosyl-L-homocysteine + H(+)</text>
        <dbReference type="Rhea" id="RHEA:25325"/>
        <dbReference type="ChEBI" id="CHEBI:15378"/>
        <dbReference type="ChEBI" id="CHEBI:57856"/>
        <dbReference type="ChEBI" id="CHEBI:58641"/>
        <dbReference type="ChEBI" id="CHEBI:59789"/>
        <dbReference type="ChEBI" id="CHEBI:295975"/>
        <dbReference type="EC" id="2.1.1.103"/>
    </reaction>
    <physiologicalReaction direction="left-to-right" evidence="6">
        <dbReference type="Rhea" id="RHEA:25326"/>
    </physiologicalReaction>
</comment>
<dbReference type="GO" id="GO:0032259">
    <property type="term" value="P:methylation"/>
    <property type="evidence" value="ECO:0007669"/>
    <property type="project" value="UniProtKB-KW"/>
</dbReference>
<dbReference type="InterPro" id="IPR029063">
    <property type="entry name" value="SAM-dependent_MTases_sf"/>
</dbReference>
<dbReference type="CDD" id="cd02440">
    <property type="entry name" value="AdoMet_MTases"/>
    <property type="match status" value="1"/>
</dbReference>
<reference evidence="9 10" key="1">
    <citation type="journal article" date="2018" name="Mol. Plant">
        <title>The genome of Artemisia annua provides insight into the evolution of Asteraceae family and artemisinin biosynthesis.</title>
        <authorList>
            <person name="Shen Q."/>
            <person name="Zhang L."/>
            <person name="Liao Z."/>
            <person name="Wang S."/>
            <person name="Yan T."/>
            <person name="Shi P."/>
            <person name="Liu M."/>
            <person name="Fu X."/>
            <person name="Pan Q."/>
            <person name="Wang Y."/>
            <person name="Lv Z."/>
            <person name="Lu X."/>
            <person name="Zhang F."/>
            <person name="Jiang W."/>
            <person name="Ma Y."/>
            <person name="Chen M."/>
            <person name="Hao X."/>
            <person name="Li L."/>
            <person name="Tang Y."/>
            <person name="Lv G."/>
            <person name="Zhou Y."/>
            <person name="Sun X."/>
            <person name="Brodelius P.E."/>
            <person name="Rose J.K.C."/>
            <person name="Tang K."/>
        </authorList>
    </citation>
    <scope>NUCLEOTIDE SEQUENCE [LARGE SCALE GENOMIC DNA]</scope>
    <source>
        <strain evidence="10">cv. Huhao1</strain>
        <tissue evidence="9">Leaf</tissue>
    </source>
</reference>
<accession>A0A2U1PW35</accession>
<dbReference type="STRING" id="35608.A0A2U1PW35"/>
<evidence type="ECO:0000256" key="6">
    <source>
        <dbReference type="ARBA" id="ARBA00047619"/>
    </source>
</evidence>
<gene>
    <name evidence="9" type="ORF">CTI12_AA105010</name>
</gene>
<dbReference type="EMBL" id="PKPP01000666">
    <property type="protein sequence ID" value="PWA89979.1"/>
    <property type="molecule type" value="Genomic_DNA"/>
</dbReference>
<dbReference type="GO" id="GO:0000234">
    <property type="term" value="F:phosphoethanolamine N-methyltransferase activity"/>
    <property type="evidence" value="ECO:0007669"/>
    <property type="project" value="UniProtKB-EC"/>
</dbReference>
<dbReference type="Pfam" id="PF13847">
    <property type="entry name" value="Methyltransf_31"/>
    <property type="match status" value="1"/>
</dbReference>
<keyword evidence="10" id="KW-1185">Reference proteome</keyword>
<comment type="caution">
    <text evidence="9">The sequence shown here is derived from an EMBL/GenBank/DDBJ whole genome shotgun (WGS) entry which is preliminary data.</text>
</comment>
<dbReference type="InterPro" id="IPR025714">
    <property type="entry name" value="Methyltranfer_dom"/>
</dbReference>
<feature type="domain" description="Methyltransferase" evidence="8">
    <location>
        <begin position="2"/>
        <end position="84"/>
    </location>
</feature>
<evidence type="ECO:0000256" key="4">
    <source>
        <dbReference type="ARBA" id="ARBA00022679"/>
    </source>
</evidence>
<evidence type="ECO:0000313" key="9">
    <source>
        <dbReference type="EMBL" id="PWA89979.1"/>
    </source>
</evidence>